<feature type="transmembrane region" description="Helical" evidence="15">
    <location>
        <begin position="488"/>
        <end position="510"/>
    </location>
</feature>
<reference evidence="19 20" key="1">
    <citation type="journal article" date="2018" name="BMC Genomics">
        <title>Genomic evidence for intraspecific hybridization in a clonal and extremely halotolerant yeast.</title>
        <authorList>
            <person name="Gostincar C."/>
            <person name="Stajich J.E."/>
            <person name="Zupancic J."/>
            <person name="Zalar P."/>
            <person name="Gunde-Cimerman N."/>
        </authorList>
    </citation>
    <scope>NUCLEOTIDE SEQUENCE [LARGE SCALE GENOMIC DNA]</scope>
    <source>
        <strain evidence="18 20">EXF-6654</strain>
        <strain evidence="17 19">EXF-6656</strain>
    </source>
</reference>
<keyword evidence="7" id="KW-0808">Transferase</keyword>
<feature type="transmembrane region" description="Helical" evidence="15">
    <location>
        <begin position="98"/>
        <end position="119"/>
    </location>
</feature>
<evidence type="ECO:0000256" key="4">
    <source>
        <dbReference type="ARBA" id="ARBA00011967"/>
    </source>
</evidence>
<evidence type="ECO:0000313" key="19">
    <source>
        <dbReference type="Proteomes" id="UP000281245"/>
    </source>
</evidence>
<keyword evidence="10 15" id="KW-1133">Transmembrane helix</keyword>
<evidence type="ECO:0000256" key="1">
    <source>
        <dbReference type="ARBA" id="ARBA00004477"/>
    </source>
</evidence>
<comment type="catalytic activity">
    <reaction evidence="14">
        <text>an alpha-D-Glc-(1-&gt;3)-alpha-D-Glc-(1-&gt;3)-alpha-D-Man-(1-&gt;2)-alpha-D-Man-(1-&gt;2)-alpha-D-Man-(1-&gt;3)-[alpha-D-Man-(1-&gt;2)-alpha-D-Man-(1-&gt;3)-[alpha-D-Man-(1-&gt;2)-alpha-D-Man-(1-&gt;6)]-alpha-D-Man-(1-&gt;6)]-beta-D-Man-(1-&gt;4)-beta-D-GlcNAc-(1-&gt;4)-alpha-D-GlcNAc-diphospho-di-trans,poly-cis-dolichol + a di-trans,poly-cis-dolichyl beta-D-glucosyl phosphate = a alpha-D-Glc-(1-&gt;2)-alpha-D-Glc-(1-&gt;3)-alpha-D-Glc-(1-&gt;3)-alpha-D-Man-(1-&gt;2)-alpha-D-Man-(1-&gt;2)-alpha-D-Man-(1-&gt;3)-[alpha-D-Man-(1-&gt;2)-alpha-D-Man-(1-&gt;3)-[alpha-D-Man-(1-&gt;2)-alpha-D-Man-(1-&gt;6)]-alpha-D-Man-(1-&gt;6)]-beta-D-Man-(1-&gt;4)-beta-D-GlcNAc-(1-&gt;4)-alpha-D-GlcNAc-diphospho-di-trans,poly-cis-dolichol + a di-trans,poly-cis-dolichyl phosphate + H(+)</text>
        <dbReference type="Rhea" id="RHEA:29543"/>
        <dbReference type="Rhea" id="RHEA-COMP:19498"/>
        <dbReference type="Rhea" id="RHEA-COMP:19502"/>
        <dbReference type="Rhea" id="RHEA-COMP:19512"/>
        <dbReference type="Rhea" id="RHEA-COMP:19522"/>
        <dbReference type="ChEBI" id="CHEBI:15378"/>
        <dbReference type="ChEBI" id="CHEBI:57525"/>
        <dbReference type="ChEBI" id="CHEBI:57683"/>
        <dbReference type="ChEBI" id="CHEBI:132522"/>
        <dbReference type="ChEBI" id="CHEBI:132523"/>
        <dbReference type="EC" id="2.4.1.256"/>
    </reaction>
    <physiologicalReaction direction="left-to-right" evidence="14">
        <dbReference type="Rhea" id="RHEA:29544"/>
    </physiologicalReaction>
</comment>
<evidence type="ECO:0000313" key="17">
    <source>
        <dbReference type="EMBL" id="RMX70819.1"/>
    </source>
</evidence>
<sequence length="600" mass="68527">MFLLQSAALAPLSAWFYLVDRTVTEPYLVRSPTPRNEDEVFHVRQAQLYCAGNFHDWDPKITTPPGLYIVSYLLSFSNWLNERFGFGFALPLLGCNLAALRLINVLGLALLAALAYLSYQTRSPYPRRERGLFQHSALNMVLFPPLFFFSALYYTDIWSTLSVVVFYVQMVNAHRSNMKATERFVRLVTLGLVSLTFRQTNVFWVTVFPAAVTLVQHLDKGQEAVRSSMHRGVDGFGDSIYSVAKTAWKFEIIYDPPVEESWIDGMSYAPTHTQLAVLTASHMTAYANCIVSIAACSLKTISQPQRLLGLVLGLLPYLTLLGGFAGFVLWNGSVVLGDKGNHTATLHLPQLLYLWPFMTFFSLPILYPHILLVPITALAQTRYAGHLESLQIFKRRRLLPRLWLLILLLGIAGVVVWANTIVHPFTLADNRHYVFYVFRLLLRPAWMRYAVIPIYILCAWACIQALGGGPPHSHRSPTNLLPDGQHSVTCSFVIIWLATSALQLITAPLVEPRYFILPWLFWRMHLPLRLPSRVENRRVSPKKEKDSSMVSIQALWHDYDHRLWLETVWLLAINGVTGYIFLNWGYEWPQEPGKVQRFMW</sequence>
<dbReference type="InterPro" id="IPR016900">
    <property type="entry name" value="Alg10"/>
</dbReference>
<comment type="caution">
    <text evidence="18">The sequence shown here is derived from an EMBL/GenBank/DDBJ whole genome shotgun (WGS) entry which is preliminary data.</text>
</comment>
<evidence type="ECO:0000256" key="2">
    <source>
        <dbReference type="ARBA" id="ARBA00004922"/>
    </source>
</evidence>
<evidence type="ECO:0000313" key="18">
    <source>
        <dbReference type="EMBL" id="RMX77525.1"/>
    </source>
</evidence>
<dbReference type="GO" id="GO:0005789">
    <property type="term" value="C:endoplasmic reticulum membrane"/>
    <property type="evidence" value="ECO:0007669"/>
    <property type="project" value="UniProtKB-SubCell"/>
</dbReference>
<keyword evidence="11 15" id="KW-0472">Membrane</keyword>
<evidence type="ECO:0000256" key="6">
    <source>
        <dbReference type="ARBA" id="ARBA00022676"/>
    </source>
</evidence>
<evidence type="ECO:0000313" key="20">
    <source>
        <dbReference type="Proteomes" id="UP000282582"/>
    </source>
</evidence>
<proteinExistence type="inferred from homology"/>
<dbReference type="PANTHER" id="PTHR12989">
    <property type="entry name" value="ALPHA-1,2-GLUCOSYLTRANSFERASE ALG10"/>
    <property type="match status" value="1"/>
</dbReference>
<evidence type="ECO:0000256" key="8">
    <source>
        <dbReference type="ARBA" id="ARBA00022692"/>
    </source>
</evidence>
<name>A0A3M6WG94_HORWE</name>
<dbReference type="EMBL" id="QWIK01003584">
    <property type="protein sequence ID" value="RMX77525.1"/>
    <property type="molecule type" value="Genomic_DNA"/>
</dbReference>
<dbReference type="Proteomes" id="UP000281245">
    <property type="component" value="Unassembled WGS sequence"/>
</dbReference>
<dbReference type="EMBL" id="QWIJ01003369">
    <property type="protein sequence ID" value="RMX70819.1"/>
    <property type="molecule type" value="Genomic_DNA"/>
</dbReference>
<comment type="similarity">
    <text evidence="3">Belongs to the ALG10 glucosyltransferase family.</text>
</comment>
<dbReference type="OrthoDB" id="4769at2759"/>
<feature type="transmembrane region" description="Helical" evidence="15">
    <location>
        <begin position="568"/>
        <end position="586"/>
    </location>
</feature>
<feature type="transmembrane region" description="Helical" evidence="15">
    <location>
        <begin position="131"/>
        <end position="151"/>
    </location>
</feature>
<dbReference type="Pfam" id="PF04922">
    <property type="entry name" value="DIE2_ALG10"/>
    <property type="match status" value="1"/>
</dbReference>
<evidence type="ECO:0000256" key="13">
    <source>
        <dbReference type="ARBA" id="ARBA00044727"/>
    </source>
</evidence>
<evidence type="ECO:0000256" key="16">
    <source>
        <dbReference type="SAM" id="SignalP"/>
    </source>
</evidence>
<dbReference type="GO" id="GO:0006488">
    <property type="term" value="P:dolichol-linked oligosaccharide biosynthetic process"/>
    <property type="evidence" value="ECO:0007669"/>
    <property type="project" value="InterPro"/>
</dbReference>
<organism evidence="18 20">
    <name type="scientific">Hortaea werneckii</name>
    <name type="common">Black yeast</name>
    <name type="synonym">Cladosporium werneckii</name>
    <dbReference type="NCBI Taxonomy" id="91943"/>
    <lineage>
        <taxon>Eukaryota</taxon>
        <taxon>Fungi</taxon>
        <taxon>Dikarya</taxon>
        <taxon>Ascomycota</taxon>
        <taxon>Pezizomycotina</taxon>
        <taxon>Dothideomycetes</taxon>
        <taxon>Dothideomycetidae</taxon>
        <taxon>Mycosphaerellales</taxon>
        <taxon>Teratosphaeriaceae</taxon>
        <taxon>Hortaea</taxon>
    </lineage>
</organism>
<feature type="transmembrane region" description="Helical" evidence="15">
    <location>
        <begin position="307"/>
        <end position="332"/>
    </location>
</feature>
<keyword evidence="6" id="KW-0328">Glycosyltransferase</keyword>
<dbReference type="AlphaFoldDB" id="A0A3M6WG94"/>
<evidence type="ECO:0000256" key="14">
    <source>
        <dbReference type="ARBA" id="ARBA00048064"/>
    </source>
</evidence>
<evidence type="ECO:0000256" key="10">
    <source>
        <dbReference type="ARBA" id="ARBA00022989"/>
    </source>
</evidence>
<keyword evidence="9" id="KW-0256">Endoplasmic reticulum</keyword>
<protein>
    <recommendedName>
        <fullName evidence="5">Dol-P-Glc:Glc(2)Man(9)GlcNAc(2)-PP-Dol alpha-1,2-glucosyltransferase</fullName>
        <ecNumber evidence="4">2.4.1.256</ecNumber>
    </recommendedName>
    <alternativeName>
        <fullName evidence="12">Asparagine-linked glycosylation protein 10</fullName>
    </alternativeName>
</protein>
<feature type="chain" id="PRO_5033384118" description="Dol-P-Glc:Glc(2)Man(9)GlcNAc(2)-PP-Dol alpha-1,2-glucosyltransferase" evidence="16">
    <location>
        <begin position="25"/>
        <end position="600"/>
    </location>
</feature>
<evidence type="ECO:0000256" key="7">
    <source>
        <dbReference type="ARBA" id="ARBA00022679"/>
    </source>
</evidence>
<evidence type="ECO:0000256" key="9">
    <source>
        <dbReference type="ARBA" id="ARBA00022824"/>
    </source>
</evidence>
<evidence type="ECO:0000256" key="12">
    <source>
        <dbReference type="ARBA" id="ARBA00032069"/>
    </source>
</evidence>
<feature type="transmembrane region" description="Helical" evidence="15">
    <location>
        <begin position="446"/>
        <end position="467"/>
    </location>
</feature>
<evidence type="ECO:0000256" key="15">
    <source>
        <dbReference type="SAM" id="Phobius"/>
    </source>
</evidence>
<keyword evidence="8 15" id="KW-0812">Transmembrane</keyword>
<evidence type="ECO:0000256" key="3">
    <source>
        <dbReference type="ARBA" id="ARBA00010600"/>
    </source>
</evidence>
<dbReference type="PANTHER" id="PTHR12989:SF10">
    <property type="entry name" value="DOL-P-GLC:GLC(2)MAN(9)GLCNAC(2)-PP-DOL ALPHA-1,2-GLUCOSYLTRANSFERASE-RELATED"/>
    <property type="match status" value="1"/>
</dbReference>
<feature type="transmembrane region" description="Helical" evidence="15">
    <location>
        <begin position="402"/>
        <end position="426"/>
    </location>
</feature>
<gene>
    <name evidence="18" type="ORF">D0868_16600</name>
    <name evidence="17" type="ORF">D0869_16264</name>
</gene>
<keyword evidence="16" id="KW-0732">Signal</keyword>
<feature type="signal peptide" evidence="16">
    <location>
        <begin position="1"/>
        <end position="24"/>
    </location>
</feature>
<evidence type="ECO:0000256" key="11">
    <source>
        <dbReference type="ARBA" id="ARBA00023136"/>
    </source>
</evidence>
<comment type="pathway">
    <text evidence="2">Protein modification; protein glycosylation.</text>
</comment>
<dbReference type="EC" id="2.4.1.256" evidence="4"/>
<accession>A0A3M6WG94</accession>
<comment type="function">
    <text evidence="13">Dol-P-Glc:Glc(2)Man(9)GlcNAc(2)-PP-Dol alpha-1,2-glucosyltransferase that operates in the biosynthetic pathway of dolichol-linked oligosaccharides, the glycan precursors employed in protein asparagine (N)-glycosylation. The assembly of dolichol-linked oligosaccharides begins on the cytosolic side of the endoplasmic reticulum membrane and finishes in its lumen. The sequential addition of sugars to dolichol pyrophosphate produces dolichol-linked oligosaccharides containing fourteen sugars, including two GlcNAcs, nine mannoses and three glucoses. Once assembled, the oligosaccharide is transferred from the lipid to nascent proteins by oligosaccharyltransferases. In the lumen of the endoplasmic reticulum, adds the third and last glucose residue from dolichyl phosphate glucose (Dol-P-Glc) onto the lipid-linked oligosaccharide intermediate Glc(2)Man(9)GlcNAc(2)-PP-Dol to produce Glc(3)Man(9)GlcNAc(2)-PP-Dol.</text>
</comment>
<dbReference type="UniPathway" id="UPA00378"/>
<dbReference type="Proteomes" id="UP000282582">
    <property type="component" value="Unassembled WGS sequence"/>
</dbReference>
<feature type="transmembrane region" description="Helical" evidence="15">
    <location>
        <begin position="352"/>
        <end position="381"/>
    </location>
</feature>
<comment type="subcellular location">
    <subcellularLocation>
        <location evidence="1">Endoplasmic reticulum membrane</location>
        <topology evidence="1">Multi-pass membrane protein</topology>
    </subcellularLocation>
</comment>
<evidence type="ECO:0000256" key="5">
    <source>
        <dbReference type="ARBA" id="ARBA00018512"/>
    </source>
</evidence>
<dbReference type="GO" id="GO:0106073">
    <property type="term" value="F:dolichyl pyrophosphate Glc2Man9GlcNAc2 alpha-1,2-glucosyltransferase activity"/>
    <property type="evidence" value="ECO:0007669"/>
    <property type="project" value="UniProtKB-EC"/>
</dbReference>
<feature type="transmembrane region" description="Helical" evidence="15">
    <location>
        <begin position="157"/>
        <end position="173"/>
    </location>
</feature>